<evidence type="ECO:0000256" key="1">
    <source>
        <dbReference type="ARBA" id="ARBA00022574"/>
    </source>
</evidence>
<evidence type="ECO:0000313" key="5">
    <source>
        <dbReference type="Proteomes" id="UP001329430"/>
    </source>
</evidence>
<evidence type="ECO:0000256" key="2">
    <source>
        <dbReference type="ARBA" id="ARBA00022737"/>
    </source>
</evidence>
<keyword evidence="1 3" id="KW-0853">WD repeat</keyword>
<evidence type="ECO:0000256" key="3">
    <source>
        <dbReference type="PROSITE-ProRule" id="PRU00221"/>
    </source>
</evidence>
<dbReference type="GO" id="GO:0120330">
    <property type="term" value="C:rixosome complex"/>
    <property type="evidence" value="ECO:0007669"/>
    <property type="project" value="TreeGrafter"/>
</dbReference>
<dbReference type="PROSITE" id="PS00678">
    <property type="entry name" value="WD_REPEATS_1"/>
    <property type="match status" value="1"/>
</dbReference>
<dbReference type="EMBL" id="JAVRBK010000010">
    <property type="protein sequence ID" value="KAK5638970.1"/>
    <property type="molecule type" value="Genomic_DNA"/>
</dbReference>
<keyword evidence="5" id="KW-1185">Reference proteome</keyword>
<dbReference type="Gene3D" id="2.130.10.10">
    <property type="entry name" value="YVTN repeat-like/Quinoprotein amine dehydrogenase"/>
    <property type="match status" value="2"/>
</dbReference>
<dbReference type="PROSITE" id="PS50294">
    <property type="entry name" value="WD_REPEATS_REGION"/>
    <property type="match status" value="1"/>
</dbReference>
<dbReference type="GO" id="GO:0005656">
    <property type="term" value="C:nuclear pre-replicative complex"/>
    <property type="evidence" value="ECO:0007669"/>
    <property type="project" value="TreeGrafter"/>
</dbReference>
<dbReference type="InterPro" id="IPR019775">
    <property type="entry name" value="WD40_repeat_CS"/>
</dbReference>
<feature type="repeat" description="WD" evidence="3">
    <location>
        <begin position="271"/>
        <end position="312"/>
    </location>
</feature>
<dbReference type="PANTHER" id="PTHR18763">
    <property type="entry name" value="WD-REPEAT PROTEIN 18"/>
    <property type="match status" value="1"/>
</dbReference>
<dbReference type="InterPro" id="IPR015943">
    <property type="entry name" value="WD40/YVTN_repeat-like_dom_sf"/>
</dbReference>
<dbReference type="GO" id="GO:0006364">
    <property type="term" value="P:rRNA processing"/>
    <property type="evidence" value="ECO:0007669"/>
    <property type="project" value="TreeGrafter"/>
</dbReference>
<organism evidence="4 5">
    <name type="scientific">Pyrocoelia pectoralis</name>
    <dbReference type="NCBI Taxonomy" id="417401"/>
    <lineage>
        <taxon>Eukaryota</taxon>
        <taxon>Metazoa</taxon>
        <taxon>Ecdysozoa</taxon>
        <taxon>Arthropoda</taxon>
        <taxon>Hexapoda</taxon>
        <taxon>Insecta</taxon>
        <taxon>Pterygota</taxon>
        <taxon>Neoptera</taxon>
        <taxon>Endopterygota</taxon>
        <taxon>Coleoptera</taxon>
        <taxon>Polyphaga</taxon>
        <taxon>Elateriformia</taxon>
        <taxon>Elateroidea</taxon>
        <taxon>Lampyridae</taxon>
        <taxon>Lampyrinae</taxon>
        <taxon>Pyrocoelia</taxon>
    </lineage>
</organism>
<dbReference type="Pfam" id="PF00400">
    <property type="entry name" value="WD40"/>
    <property type="match status" value="2"/>
</dbReference>
<proteinExistence type="predicted"/>
<dbReference type="SMART" id="SM00320">
    <property type="entry name" value="WD40"/>
    <property type="match status" value="4"/>
</dbReference>
<keyword evidence="2" id="KW-0677">Repeat</keyword>
<dbReference type="AlphaFoldDB" id="A0AAN7UW36"/>
<dbReference type="InterPro" id="IPR001680">
    <property type="entry name" value="WD40_rpt"/>
</dbReference>
<dbReference type="GO" id="GO:0006261">
    <property type="term" value="P:DNA-templated DNA replication"/>
    <property type="evidence" value="ECO:0007669"/>
    <property type="project" value="TreeGrafter"/>
</dbReference>
<evidence type="ECO:0000313" key="4">
    <source>
        <dbReference type="EMBL" id="KAK5638970.1"/>
    </source>
</evidence>
<sequence>MSQVEEVLITSCKTSLQVWSSQGSGSMNTIHTYKNTGEVVTNSLNLINNRLVLTAHQGKPLLHVWPINSPDEIKNPRFILPGPANVCQVTPDGYYLVAGINRTLYVWQISSGILLTAQEIHLCAITCIAFSLNSSHILIGAANGCVLVYNFVHLISVDDTHYAQKELGKVKPTHNILHHTNAVTDIYVELTNINRRFVTSSLDNSFFIYNLHGGEPLLHVICNEPITSMKVDVTFWNIYLGHSGGDIVQFSLRNSASGLVHFTAPSDHLRFSGHGDRINCINLNRTNEILVSGSDDRCVIVWNVESKQILNKLELKTSITNVKFLLNTNLFDPLYQPKFIVKELQRNLEASTYKSYECCVYQDTSFTCQRNDGKYPNSDEVESLRKRLHFVSHVNHRLVKKLKSGTV</sequence>
<name>A0AAN7UW36_9COLE</name>
<reference evidence="4 5" key="1">
    <citation type="journal article" date="2024" name="Insects">
        <title>An Improved Chromosome-Level Genome Assembly of the Firefly Pyrocoelia pectoralis.</title>
        <authorList>
            <person name="Fu X."/>
            <person name="Meyer-Rochow V.B."/>
            <person name="Ballantyne L."/>
            <person name="Zhu X."/>
        </authorList>
    </citation>
    <scope>NUCLEOTIDE SEQUENCE [LARGE SCALE GENOMIC DNA]</scope>
    <source>
        <strain evidence="4">XCY_ONT2</strain>
    </source>
</reference>
<dbReference type="SUPFAM" id="SSF50978">
    <property type="entry name" value="WD40 repeat-like"/>
    <property type="match status" value="1"/>
</dbReference>
<accession>A0AAN7UW36</accession>
<dbReference type="PANTHER" id="PTHR18763:SF0">
    <property type="entry name" value="WD REPEAT-CONTAINING PROTEIN 18"/>
    <property type="match status" value="1"/>
</dbReference>
<comment type="caution">
    <text evidence="4">The sequence shown here is derived from an EMBL/GenBank/DDBJ whole genome shotgun (WGS) entry which is preliminary data.</text>
</comment>
<dbReference type="InterPro" id="IPR045227">
    <property type="entry name" value="WDR18/Ipi3/RID3"/>
</dbReference>
<dbReference type="Proteomes" id="UP001329430">
    <property type="component" value="Chromosome 10"/>
</dbReference>
<dbReference type="InterPro" id="IPR036322">
    <property type="entry name" value="WD40_repeat_dom_sf"/>
</dbReference>
<protein>
    <submittedName>
        <fullName evidence="4">Uncharacterized protein</fullName>
    </submittedName>
</protein>
<gene>
    <name evidence="4" type="ORF">RI129_013265</name>
</gene>
<dbReference type="PROSITE" id="PS50082">
    <property type="entry name" value="WD_REPEATS_2"/>
    <property type="match status" value="1"/>
</dbReference>